<evidence type="ECO:0000256" key="1">
    <source>
        <dbReference type="SAM" id="MobiDB-lite"/>
    </source>
</evidence>
<protein>
    <submittedName>
        <fullName evidence="2">Uncharacterized protein</fullName>
    </submittedName>
</protein>
<dbReference type="EMBL" id="MLYV02000328">
    <property type="protein sequence ID" value="PSS08930.1"/>
    <property type="molecule type" value="Genomic_DNA"/>
</dbReference>
<gene>
    <name evidence="2" type="ORF">PHLCEN_2v3420</name>
</gene>
<dbReference type="Proteomes" id="UP000186601">
    <property type="component" value="Unassembled WGS sequence"/>
</dbReference>
<organism evidence="2 3">
    <name type="scientific">Hermanssonia centrifuga</name>
    <dbReference type="NCBI Taxonomy" id="98765"/>
    <lineage>
        <taxon>Eukaryota</taxon>
        <taxon>Fungi</taxon>
        <taxon>Dikarya</taxon>
        <taxon>Basidiomycota</taxon>
        <taxon>Agaricomycotina</taxon>
        <taxon>Agaricomycetes</taxon>
        <taxon>Polyporales</taxon>
        <taxon>Meruliaceae</taxon>
        <taxon>Hermanssonia</taxon>
    </lineage>
</organism>
<evidence type="ECO:0000313" key="2">
    <source>
        <dbReference type="EMBL" id="PSS08930.1"/>
    </source>
</evidence>
<sequence length="66" mass="7297">MAAMRPLDKKVKSEAKNTAARTGMQHKKCFDIVTDNGLETKAGNERKMKTPGGWGEKTSEELATWS</sequence>
<keyword evidence="3" id="KW-1185">Reference proteome</keyword>
<feature type="region of interest" description="Disordered" evidence="1">
    <location>
        <begin position="39"/>
        <end position="66"/>
    </location>
</feature>
<dbReference type="AlphaFoldDB" id="A0A2R6QIU6"/>
<feature type="compositionally biased region" description="Basic and acidic residues" evidence="1">
    <location>
        <begin position="1"/>
        <end position="15"/>
    </location>
</feature>
<evidence type="ECO:0000313" key="3">
    <source>
        <dbReference type="Proteomes" id="UP000186601"/>
    </source>
</evidence>
<feature type="region of interest" description="Disordered" evidence="1">
    <location>
        <begin position="1"/>
        <end position="23"/>
    </location>
</feature>
<name>A0A2R6QIU6_9APHY</name>
<comment type="caution">
    <text evidence="2">The sequence shown here is derived from an EMBL/GenBank/DDBJ whole genome shotgun (WGS) entry which is preliminary data.</text>
</comment>
<proteinExistence type="predicted"/>
<accession>A0A2R6QIU6</accession>
<reference evidence="2 3" key="1">
    <citation type="submission" date="2018-02" db="EMBL/GenBank/DDBJ databases">
        <title>Genome sequence of the basidiomycete white-rot fungus Phlebia centrifuga.</title>
        <authorList>
            <person name="Granchi Z."/>
            <person name="Peng M."/>
            <person name="de Vries R.P."/>
            <person name="Hilden K."/>
            <person name="Makela M.R."/>
            <person name="Grigoriev I."/>
            <person name="Riley R."/>
        </authorList>
    </citation>
    <scope>NUCLEOTIDE SEQUENCE [LARGE SCALE GENOMIC DNA]</scope>
    <source>
        <strain evidence="2 3">FBCC195</strain>
    </source>
</reference>